<evidence type="ECO:0000259" key="7">
    <source>
        <dbReference type="Pfam" id="PF03807"/>
    </source>
</evidence>
<evidence type="ECO:0000313" key="9">
    <source>
        <dbReference type="EMBL" id="NEI73991.1"/>
    </source>
</evidence>
<accession>A0A6L9UF27</accession>
<dbReference type="GO" id="GO:0004735">
    <property type="term" value="F:pyrroline-5-carboxylate reductase activity"/>
    <property type="evidence" value="ECO:0007669"/>
    <property type="project" value="UniProtKB-UniRule"/>
</dbReference>
<reference evidence="9 10" key="1">
    <citation type="submission" date="2019-12" db="EMBL/GenBank/DDBJ databases">
        <title>Rhizobium genotypes associated with high levels of biological nitrogen fixation by grain legumes in a temperate-maritime cropping system.</title>
        <authorList>
            <person name="Maluk M."/>
            <person name="Francesc Ferrando Molina F."/>
            <person name="Lopez Del Egido L."/>
            <person name="Lafos M."/>
            <person name="Langarica-Fuentes A."/>
            <person name="Gebre Yohannes G."/>
            <person name="Young M.W."/>
            <person name="Martin P."/>
            <person name="Gantlett R."/>
            <person name="Kenicer G."/>
            <person name="Hawes C."/>
            <person name="Begg G.S."/>
            <person name="Quilliam R.S."/>
            <person name="Squire G.R."/>
            <person name="Poole P.S."/>
            <person name="Young P.W."/>
            <person name="Iannetta P.M."/>
            <person name="James E.K."/>
        </authorList>
    </citation>
    <scope>NUCLEOTIDE SEQUENCE [LARGE SCALE GENOMIC DNA]</scope>
    <source>
        <strain evidence="9 10">JHI1118</strain>
    </source>
</reference>
<dbReference type="FunFam" id="1.10.3730.10:FF:000001">
    <property type="entry name" value="Pyrroline-5-carboxylate reductase"/>
    <property type="match status" value="1"/>
</dbReference>
<comment type="function">
    <text evidence="4">Catalyzes the reduction of 1-pyrroline-5-carboxylate (PCA) to L-proline.</text>
</comment>
<dbReference type="SUPFAM" id="SSF51735">
    <property type="entry name" value="NAD(P)-binding Rossmann-fold domains"/>
    <property type="match status" value="1"/>
</dbReference>
<proteinExistence type="inferred from homology"/>
<dbReference type="Gene3D" id="3.40.50.720">
    <property type="entry name" value="NAD(P)-binding Rossmann-like Domain"/>
    <property type="match status" value="1"/>
</dbReference>
<dbReference type="EMBL" id="WUEY01000024">
    <property type="protein sequence ID" value="NEI73991.1"/>
    <property type="molecule type" value="Genomic_DNA"/>
</dbReference>
<keyword evidence="4" id="KW-0028">Amino-acid biosynthesis</keyword>
<dbReference type="InterPro" id="IPR028939">
    <property type="entry name" value="P5C_Rdtase_cat_N"/>
</dbReference>
<dbReference type="PANTHER" id="PTHR11645:SF0">
    <property type="entry name" value="PYRROLINE-5-CARBOXYLATE REDUCTASE 3"/>
    <property type="match status" value="1"/>
</dbReference>
<keyword evidence="2 4" id="KW-0521">NADP</keyword>
<name>A0A6L9UF27_9HYPH</name>
<dbReference type="RefSeq" id="WP_163992817.1">
    <property type="nucleotide sequence ID" value="NZ_WUEY01000024.1"/>
</dbReference>
<evidence type="ECO:0000256" key="1">
    <source>
        <dbReference type="ARBA" id="ARBA00005525"/>
    </source>
</evidence>
<sequence>MSQREMTGELLLIGYGNMGQAMLRSWLEGSFVQSENVHIVEPAEELRAQSARLGMRTYDTAASLNPAFRPEIVIFAIKPQVMPRIMPDYRRHATKAVTISIAAGISISLIEEGLGKVPAIRAMPNIPTAIGKGSTVVFANDLVRPEQKLLAGRLLSTGGAVHQVLDEALIDAATAISGSGPTYVFHFIEGLFSVATQLGLPSQIALSLAKETVYGAGALAIAESATPQELRRQVTSPGGTTEAALRVLMQGGALQNLLQQAACAVHRRAIELAQN</sequence>
<comment type="caution">
    <text evidence="9">The sequence shown here is derived from an EMBL/GenBank/DDBJ whole genome shotgun (WGS) entry which is preliminary data.</text>
</comment>
<comment type="catalytic activity">
    <reaction evidence="4">
        <text>L-proline + NADP(+) = (S)-1-pyrroline-5-carboxylate + NADPH + 2 H(+)</text>
        <dbReference type="Rhea" id="RHEA:14109"/>
        <dbReference type="ChEBI" id="CHEBI:15378"/>
        <dbReference type="ChEBI" id="CHEBI:17388"/>
        <dbReference type="ChEBI" id="CHEBI:57783"/>
        <dbReference type="ChEBI" id="CHEBI:58349"/>
        <dbReference type="ChEBI" id="CHEBI:60039"/>
        <dbReference type="EC" id="1.5.1.2"/>
    </reaction>
</comment>
<keyword evidence="4" id="KW-0641">Proline biosynthesis</keyword>
<evidence type="ECO:0000256" key="4">
    <source>
        <dbReference type="HAMAP-Rule" id="MF_01925"/>
    </source>
</evidence>
<feature type="binding site" evidence="6">
    <location>
        <begin position="13"/>
        <end position="18"/>
    </location>
    <ligand>
        <name>NADP(+)</name>
        <dbReference type="ChEBI" id="CHEBI:58349"/>
    </ligand>
</feature>
<comment type="pathway">
    <text evidence="4">Amino-acid biosynthesis; L-proline biosynthesis; L-proline from L-glutamate 5-semialdehyde: step 1/1.</text>
</comment>
<evidence type="ECO:0000259" key="8">
    <source>
        <dbReference type="Pfam" id="PF14748"/>
    </source>
</evidence>
<dbReference type="Gene3D" id="1.10.3730.10">
    <property type="entry name" value="ProC C-terminal domain-like"/>
    <property type="match status" value="1"/>
</dbReference>
<comment type="subcellular location">
    <subcellularLocation>
        <location evidence="4">Cytoplasm</location>
    </subcellularLocation>
</comment>
<dbReference type="HAMAP" id="MF_01925">
    <property type="entry name" value="P5C_reductase"/>
    <property type="match status" value="1"/>
</dbReference>
<feature type="domain" description="Pyrroline-5-carboxylate reductase dimerisation" evidence="8">
    <location>
        <begin position="167"/>
        <end position="272"/>
    </location>
</feature>
<dbReference type="EC" id="1.5.1.2" evidence="4 5"/>
<dbReference type="PIRSF" id="PIRSF000193">
    <property type="entry name" value="Pyrrol-5-carb_rd"/>
    <property type="match status" value="1"/>
</dbReference>
<evidence type="ECO:0000256" key="2">
    <source>
        <dbReference type="ARBA" id="ARBA00022857"/>
    </source>
</evidence>
<dbReference type="InterPro" id="IPR036291">
    <property type="entry name" value="NAD(P)-bd_dom_sf"/>
</dbReference>
<evidence type="ECO:0000256" key="5">
    <source>
        <dbReference type="NCBIfam" id="TIGR00112"/>
    </source>
</evidence>
<feature type="binding site" evidence="6">
    <location>
        <begin position="76"/>
        <end position="79"/>
    </location>
    <ligand>
        <name>NADP(+)</name>
        <dbReference type="ChEBI" id="CHEBI:58349"/>
    </ligand>
</feature>
<evidence type="ECO:0000313" key="10">
    <source>
        <dbReference type="Proteomes" id="UP000483035"/>
    </source>
</evidence>
<evidence type="ECO:0000256" key="6">
    <source>
        <dbReference type="PIRSR" id="PIRSR000193-1"/>
    </source>
</evidence>
<evidence type="ECO:0000256" key="3">
    <source>
        <dbReference type="ARBA" id="ARBA00023002"/>
    </source>
</evidence>
<dbReference type="UniPathway" id="UPA00098">
    <property type="reaction ID" value="UER00361"/>
</dbReference>
<dbReference type="InterPro" id="IPR008927">
    <property type="entry name" value="6-PGluconate_DH-like_C_sf"/>
</dbReference>
<comment type="catalytic activity">
    <reaction evidence="4">
        <text>L-proline + NAD(+) = (S)-1-pyrroline-5-carboxylate + NADH + 2 H(+)</text>
        <dbReference type="Rhea" id="RHEA:14105"/>
        <dbReference type="ChEBI" id="CHEBI:15378"/>
        <dbReference type="ChEBI" id="CHEBI:17388"/>
        <dbReference type="ChEBI" id="CHEBI:57540"/>
        <dbReference type="ChEBI" id="CHEBI:57945"/>
        <dbReference type="ChEBI" id="CHEBI:60039"/>
        <dbReference type="EC" id="1.5.1.2"/>
    </reaction>
</comment>
<dbReference type="Pfam" id="PF14748">
    <property type="entry name" value="P5CR_dimer"/>
    <property type="match status" value="1"/>
</dbReference>
<dbReference type="GO" id="GO:0055129">
    <property type="term" value="P:L-proline biosynthetic process"/>
    <property type="evidence" value="ECO:0007669"/>
    <property type="project" value="UniProtKB-UniRule"/>
</dbReference>
<dbReference type="SUPFAM" id="SSF48179">
    <property type="entry name" value="6-phosphogluconate dehydrogenase C-terminal domain-like"/>
    <property type="match status" value="1"/>
</dbReference>
<organism evidence="9 10">
    <name type="scientific">Rhizobium lusitanum</name>
    <dbReference type="NCBI Taxonomy" id="293958"/>
    <lineage>
        <taxon>Bacteria</taxon>
        <taxon>Pseudomonadati</taxon>
        <taxon>Pseudomonadota</taxon>
        <taxon>Alphaproteobacteria</taxon>
        <taxon>Hyphomicrobiales</taxon>
        <taxon>Rhizobiaceae</taxon>
        <taxon>Rhizobium/Agrobacterium group</taxon>
        <taxon>Rhizobium</taxon>
    </lineage>
</organism>
<dbReference type="InterPro" id="IPR029036">
    <property type="entry name" value="P5CR_dimer"/>
</dbReference>
<dbReference type="AlphaFoldDB" id="A0A6L9UF27"/>
<dbReference type="Proteomes" id="UP000483035">
    <property type="component" value="Unassembled WGS sequence"/>
</dbReference>
<dbReference type="NCBIfam" id="TIGR00112">
    <property type="entry name" value="proC"/>
    <property type="match status" value="1"/>
</dbReference>
<keyword evidence="4" id="KW-0963">Cytoplasm</keyword>
<feature type="domain" description="Pyrroline-5-carboxylate reductase catalytic N-terminal" evidence="7">
    <location>
        <begin position="12"/>
        <end position="104"/>
    </location>
</feature>
<protein>
    <recommendedName>
        <fullName evidence="4 5">Pyrroline-5-carboxylate reductase</fullName>
        <shortName evidence="4">P5C reductase</shortName>
        <shortName evidence="4">P5CR</shortName>
        <ecNumber evidence="4 5">1.5.1.2</ecNumber>
    </recommendedName>
    <alternativeName>
        <fullName evidence="4">PCA reductase</fullName>
    </alternativeName>
</protein>
<keyword evidence="3 4" id="KW-0560">Oxidoreductase</keyword>
<dbReference type="GO" id="GO:0005737">
    <property type="term" value="C:cytoplasm"/>
    <property type="evidence" value="ECO:0007669"/>
    <property type="project" value="UniProtKB-SubCell"/>
</dbReference>
<dbReference type="Pfam" id="PF03807">
    <property type="entry name" value="F420_oxidored"/>
    <property type="match status" value="1"/>
</dbReference>
<dbReference type="InterPro" id="IPR000304">
    <property type="entry name" value="Pyrroline-COOH_reductase"/>
</dbReference>
<gene>
    <name evidence="4" type="primary">proC</name>
    <name evidence="9" type="ORF">GR212_31000</name>
</gene>
<dbReference type="PANTHER" id="PTHR11645">
    <property type="entry name" value="PYRROLINE-5-CARBOXYLATE REDUCTASE"/>
    <property type="match status" value="1"/>
</dbReference>
<comment type="similarity">
    <text evidence="1 4">Belongs to the pyrroline-5-carboxylate reductase family.</text>
</comment>